<evidence type="ECO:0000256" key="1">
    <source>
        <dbReference type="SAM" id="MobiDB-lite"/>
    </source>
</evidence>
<accession>E2BMZ4</accession>
<organism evidence="3">
    <name type="scientific">Harpegnathos saltator</name>
    <name type="common">Jerdon's jumping ant</name>
    <dbReference type="NCBI Taxonomy" id="610380"/>
    <lineage>
        <taxon>Eukaryota</taxon>
        <taxon>Metazoa</taxon>
        <taxon>Ecdysozoa</taxon>
        <taxon>Arthropoda</taxon>
        <taxon>Hexapoda</taxon>
        <taxon>Insecta</taxon>
        <taxon>Pterygota</taxon>
        <taxon>Neoptera</taxon>
        <taxon>Endopterygota</taxon>
        <taxon>Hymenoptera</taxon>
        <taxon>Apocrita</taxon>
        <taxon>Aculeata</taxon>
        <taxon>Formicoidea</taxon>
        <taxon>Formicidae</taxon>
        <taxon>Ponerinae</taxon>
        <taxon>Ponerini</taxon>
        <taxon>Harpegnathos</taxon>
    </lineage>
</organism>
<dbReference type="EMBL" id="GL449382">
    <property type="protein sequence ID" value="EFN82898.1"/>
    <property type="molecule type" value="Genomic_DNA"/>
</dbReference>
<dbReference type="AlphaFoldDB" id="E2BMZ4"/>
<feature type="compositionally biased region" description="Basic and acidic residues" evidence="1">
    <location>
        <begin position="133"/>
        <end position="143"/>
    </location>
</feature>
<keyword evidence="3" id="KW-1185">Reference proteome</keyword>
<dbReference type="InParanoid" id="E2BMZ4"/>
<feature type="compositionally biased region" description="Polar residues" evidence="1">
    <location>
        <begin position="123"/>
        <end position="132"/>
    </location>
</feature>
<gene>
    <name evidence="2" type="ORF">EAI_15852</name>
</gene>
<feature type="compositionally biased region" description="Basic and acidic residues" evidence="1">
    <location>
        <begin position="39"/>
        <end position="48"/>
    </location>
</feature>
<evidence type="ECO:0000313" key="3">
    <source>
        <dbReference type="Proteomes" id="UP000008237"/>
    </source>
</evidence>
<reference evidence="2 3" key="1">
    <citation type="journal article" date="2010" name="Science">
        <title>Genomic comparison of the ants Camponotus floridanus and Harpegnathos saltator.</title>
        <authorList>
            <person name="Bonasio R."/>
            <person name="Zhang G."/>
            <person name="Ye C."/>
            <person name="Mutti N.S."/>
            <person name="Fang X."/>
            <person name="Qin N."/>
            <person name="Donahue G."/>
            <person name="Yang P."/>
            <person name="Li Q."/>
            <person name="Li C."/>
            <person name="Zhang P."/>
            <person name="Huang Z."/>
            <person name="Berger S.L."/>
            <person name="Reinberg D."/>
            <person name="Wang J."/>
            <person name="Liebig J."/>
        </authorList>
    </citation>
    <scope>NUCLEOTIDE SEQUENCE [LARGE SCALE GENOMIC DNA]</scope>
    <source>
        <strain evidence="2 3">R22 G/1</strain>
    </source>
</reference>
<feature type="region of interest" description="Disordered" evidence="1">
    <location>
        <begin position="123"/>
        <end position="143"/>
    </location>
</feature>
<proteinExistence type="predicted"/>
<evidence type="ECO:0000313" key="2">
    <source>
        <dbReference type="EMBL" id="EFN82898.1"/>
    </source>
</evidence>
<feature type="region of interest" description="Disordered" evidence="1">
    <location>
        <begin position="30"/>
        <end position="51"/>
    </location>
</feature>
<protein>
    <submittedName>
        <fullName evidence="2">Uncharacterized protein</fullName>
    </submittedName>
</protein>
<name>E2BMZ4_HARSA</name>
<dbReference type="Proteomes" id="UP000008237">
    <property type="component" value="Unassembled WGS sequence"/>
</dbReference>
<sequence>MCRQPCLIALDRKGLKEWSTGNAEEPYLRADSAWPEPDPPVRHEERPPELQLPLRCRPSDLQQKYRFLIYSSDINRGKKEKKDSTSSGLTSDKIKSHTFANVSVMSSVSVSISVSVNATVERTGTAGSQDAESGSRDRGCATC</sequence>